<keyword evidence="2" id="KW-0677">Repeat</keyword>
<dbReference type="Pfam" id="PF00069">
    <property type="entry name" value="Pkinase"/>
    <property type="match status" value="1"/>
</dbReference>
<evidence type="ECO:0000313" key="5">
    <source>
        <dbReference type="EMBL" id="OQE21922.1"/>
    </source>
</evidence>
<comment type="caution">
    <text evidence="5">The sequence shown here is derived from an EMBL/GenBank/DDBJ whole genome shotgun (WGS) entry which is preliminary data.</text>
</comment>
<dbReference type="SUPFAM" id="SSF56112">
    <property type="entry name" value="Protein kinase-like (PK-like)"/>
    <property type="match status" value="1"/>
</dbReference>
<dbReference type="InterPro" id="IPR011009">
    <property type="entry name" value="Kinase-like_dom_sf"/>
</dbReference>
<dbReference type="PROSITE" id="PS00108">
    <property type="entry name" value="PROTEIN_KINASE_ST"/>
    <property type="match status" value="1"/>
</dbReference>
<gene>
    <name evidence="5" type="ORF">PENSTE_c011G01884</name>
</gene>
<dbReference type="InterPro" id="IPR019775">
    <property type="entry name" value="WD40_repeat_CS"/>
</dbReference>
<dbReference type="InterPro" id="IPR011047">
    <property type="entry name" value="Quinoprotein_ADH-like_sf"/>
</dbReference>
<protein>
    <recommendedName>
        <fullName evidence="4">Protein kinase domain-containing protein</fullName>
    </recommendedName>
</protein>
<evidence type="ECO:0000256" key="1">
    <source>
        <dbReference type="ARBA" id="ARBA00022574"/>
    </source>
</evidence>
<dbReference type="InterPro" id="IPR001680">
    <property type="entry name" value="WD40_rpt"/>
</dbReference>
<dbReference type="PROSITE" id="PS00678">
    <property type="entry name" value="WD_REPEATS_1"/>
    <property type="match status" value="1"/>
</dbReference>
<sequence length="674" mass="75769">MDPFGNGPLRAWKHETKERSSRRRLAGAVSIRTLKNAVRAVKRLSKHQPKFSEMSRRELNALATFSNSHIPEYKIYFVQCLGWFDDTEHFYIVMEFLIHGDLQKYITKPFPEPEAASITAQVAQALQYMHQENFVHRDVKLLNILVSCPGPQWHVKVADFGISKNTDGTSLATLIGTPGYIAPELLGDSLNSYTAAVDVWALGAVAFCMRTGFPPFPTLQHLMNYVRDHKTQFPVRPLGTSSGFCMNFVLSTMAESPERRLTIDQVLAHDWLIWNSVSSTENFLGTSDISGEESQTTLSISQFKVRSDTHSGTIIQQSQPQQPSMSLINPSFTPSAYRTHPLKPVSPASEQSLEKEMEKFAVATTYRGQQTYNEPARIQRAMANQGRGHLRNKHTETIEESESNHTTLFDMQKRHSEPKNIGETGDNLAHELTGYHYGDKLASVSSDGTIKIWDPETGRYVSTFRDYYLSNVSLAWAHQDGRLALGLARYKQVKILISATGKCISSFEGQSRGISSIIWIRDDIRLASGSYDKTIKIWDIERGKCFSTLKGHRDSVLSLAWTLKGHNHHVRSVVWIDKGDRLASGSLDRTIKIWDPTTAQCKSTFDGSDMIESVSWTDDGRRLASASCDKAVKIWDPETGQCVLTLKGHSEEMTSVAWSHDGSRLVEKYLEVNL</sequence>
<evidence type="ECO:0000313" key="6">
    <source>
        <dbReference type="Proteomes" id="UP000191285"/>
    </source>
</evidence>
<dbReference type="OrthoDB" id="538223at2759"/>
<dbReference type="PANTHER" id="PTHR19848:SF8">
    <property type="entry name" value="F-BOX AND WD REPEAT DOMAIN CONTAINING 7"/>
    <property type="match status" value="1"/>
</dbReference>
<evidence type="ECO:0000256" key="3">
    <source>
        <dbReference type="PROSITE-ProRule" id="PRU00221"/>
    </source>
</evidence>
<keyword evidence="6" id="KW-1185">Reference proteome</keyword>
<dbReference type="STRING" id="303698.A0A1V6T6I1"/>
<dbReference type="SMART" id="SM00320">
    <property type="entry name" value="WD40"/>
    <property type="match status" value="5"/>
</dbReference>
<dbReference type="SUPFAM" id="SSF50998">
    <property type="entry name" value="Quinoprotein alcohol dehydrogenase-like"/>
    <property type="match status" value="1"/>
</dbReference>
<feature type="repeat" description="WD" evidence="3">
    <location>
        <begin position="438"/>
        <end position="463"/>
    </location>
</feature>
<dbReference type="GO" id="GO:0004672">
    <property type="term" value="F:protein kinase activity"/>
    <property type="evidence" value="ECO:0007669"/>
    <property type="project" value="InterPro"/>
</dbReference>
<dbReference type="SMART" id="SM00220">
    <property type="entry name" value="S_TKc"/>
    <property type="match status" value="1"/>
</dbReference>
<organism evidence="5 6">
    <name type="scientific">Penicillium steckii</name>
    <dbReference type="NCBI Taxonomy" id="303698"/>
    <lineage>
        <taxon>Eukaryota</taxon>
        <taxon>Fungi</taxon>
        <taxon>Dikarya</taxon>
        <taxon>Ascomycota</taxon>
        <taxon>Pezizomycotina</taxon>
        <taxon>Eurotiomycetes</taxon>
        <taxon>Eurotiomycetidae</taxon>
        <taxon>Eurotiales</taxon>
        <taxon>Aspergillaceae</taxon>
        <taxon>Penicillium</taxon>
    </lineage>
</organism>
<dbReference type="PRINTS" id="PR00320">
    <property type="entry name" value="GPROTEINBRPT"/>
</dbReference>
<dbReference type="InterPro" id="IPR000719">
    <property type="entry name" value="Prot_kinase_dom"/>
</dbReference>
<proteinExistence type="predicted"/>
<dbReference type="PROSITE" id="PS50082">
    <property type="entry name" value="WD_REPEATS_2"/>
    <property type="match status" value="4"/>
</dbReference>
<accession>A0A1V6T6I1</accession>
<dbReference type="Pfam" id="PF00400">
    <property type="entry name" value="WD40"/>
    <property type="match status" value="5"/>
</dbReference>
<feature type="repeat" description="WD" evidence="3">
    <location>
        <begin position="563"/>
        <end position="604"/>
    </location>
</feature>
<feature type="repeat" description="WD" evidence="3">
    <location>
        <begin position="507"/>
        <end position="548"/>
    </location>
</feature>
<dbReference type="CDD" id="cd00200">
    <property type="entry name" value="WD40"/>
    <property type="match status" value="1"/>
</dbReference>
<evidence type="ECO:0000256" key="2">
    <source>
        <dbReference type="ARBA" id="ARBA00022737"/>
    </source>
</evidence>
<dbReference type="PANTHER" id="PTHR19848">
    <property type="entry name" value="WD40 REPEAT PROTEIN"/>
    <property type="match status" value="1"/>
</dbReference>
<dbReference type="Proteomes" id="UP000191285">
    <property type="component" value="Unassembled WGS sequence"/>
</dbReference>
<dbReference type="Gene3D" id="2.130.10.10">
    <property type="entry name" value="YVTN repeat-like/Quinoprotein amine dehydrogenase"/>
    <property type="match status" value="2"/>
</dbReference>
<keyword evidence="1 3" id="KW-0853">WD repeat</keyword>
<dbReference type="InterPro" id="IPR020472">
    <property type="entry name" value="WD40_PAC1"/>
</dbReference>
<dbReference type="PROSITE" id="PS50294">
    <property type="entry name" value="WD_REPEATS_REGION"/>
    <property type="match status" value="3"/>
</dbReference>
<feature type="domain" description="Protein kinase" evidence="4">
    <location>
        <begin position="1"/>
        <end position="272"/>
    </location>
</feature>
<reference evidence="6" key="1">
    <citation type="journal article" date="2017" name="Nat. Microbiol.">
        <title>Global analysis of biosynthetic gene clusters reveals vast potential of secondary metabolite production in Penicillium species.</title>
        <authorList>
            <person name="Nielsen J.C."/>
            <person name="Grijseels S."/>
            <person name="Prigent S."/>
            <person name="Ji B."/>
            <person name="Dainat J."/>
            <person name="Nielsen K.F."/>
            <person name="Frisvad J.C."/>
            <person name="Workman M."/>
            <person name="Nielsen J."/>
        </authorList>
    </citation>
    <scope>NUCLEOTIDE SEQUENCE [LARGE SCALE GENOMIC DNA]</scope>
    <source>
        <strain evidence="6">IBT 24891</strain>
    </source>
</reference>
<dbReference type="PROSITE" id="PS50011">
    <property type="entry name" value="PROTEIN_KINASE_DOM"/>
    <property type="match status" value="1"/>
</dbReference>
<name>A0A1V6T6I1_9EURO</name>
<dbReference type="EMBL" id="MLKD01000011">
    <property type="protein sequence ID" value="OQE21922.1"/>
    <property type="molecule type" value="Genomic_DNA"/>
</dbReference>
<dbReference type="InterPro" id="IPR008271">
    <property type="entry name" value="Ser/Thr_kinase_AS"/>
</dbReference>
<dbReference type="Gene3D" id="1.10.510.10">
    <property type="entry name" value="Transferase(Phosphotransferase) domain 1"/>
    <property type="match status" value="1"/>
</dbReference>
<evidence type="ECO:0000259" key="4">
    <source>
        <dbReference type="PROSITE" id="PS50011"/>
    </source>
</evidence>
<dbReference type="AlphaFoldDB" id="A0A1V6T6I1"/>
<feature type="repeat" description="WD" evidence="3">
    <location>
        <begin position="604"/>
        <end position="645"/>
    </location>
</feature>
<dbReference type="GO" id="GO:0005524">
    <property type="term" value="F:ATP binding"/>
    <property type="evidence" value="ECO:0007669"/>
    <property type="project" value="InterPro"/>
</dbReference>
<dbReference type="InterPro" id="IPR015943">
    <property type="entry name" value="WD40/YVTN_repeat-like_dom_sf"/>
</dbReference>